<dbReference type="EMBL" id="AFPY01000117">
    <property type="protein sequence ID" value="EGQ13326.1"/>
    <property type="molecule type" value="Genomic_DNA"/>
</dbReference>
<accession>F9DL96</accession>
<evidence type="ECO:0000313" key="2">
    <source>
        <dbReference type="EMBL" id="EGQ13326.1"/>
    </source>
</evidence>
<organism evidence="2 3">
    <name type="scientific">Prevotella pallens ATCC 700821</name>
    <dbReference type="NCBI Taxonomy" id="997353"/>
    <lineage>
        <taxon>Bacteria</taxon>
        <taxon>Pseudomonadati</taxon>
        <taxon>Bacteroidota</taxon>
        <taxon>Bacteroidia</taxon>
        <taxon>Bacteroidales</taxon>
        <taxon>Prevotellaceae</taxon>
        <taxon>Prevotella</taxon>
    </lineage>
</organism>
<keyword evidence="1" id="KW-1133">Transmembrane helix</keyword>
<keyword evidence="1" id="KW-0812">Transmembrane</keyword>
<dbReference type="STRING" id="997353.HMPREF9144_2438"/>
<name>F9DL96_9BACT</name>
<feature type="transmembrane region" description="Helical" evidence="1">
    <location>
        <begin position="13"/>
        <end position="30"/>
    </location>
</feature>
<sequence>MKNCGREVKSIEFVGYFIFSYYLCRIYWSLKHCRIMKRNSLVS</sequence>
<dbReference type="Proteomes" id="UP000004123">
    <property type="component" value="Unassembled WGS sequence"/>
</dbReference>
<evidence type="ECO:0000256" key="1">
    <source>
        <dbReference type="SAM" id="Phobius"/>
    </source>
</evidence>
<comment type="caution">
    <text evidence="2">The sequence shown here is derived from an EMBL/GenBank/DDBJ whole genome shotgun (WGS) entry which is preliminary data.</text>
</comment>
<proteinExistence type="predicted"/>
<reference evidence="2 3" key="1">
    <citation type="submission" date="2011-04" db="EMBL/GenBank/DDBJ databases">
        <authorList>
            <person name="Muzny D."/>
            <person name="Qin X."/>
            <person name="Deng J."/>
            <person name="Jiang H."/>
            <person name="Liu Y."/>
            <person name="Qu J."/>
            <person name="Song X.-Z."/>
            <person name="Zhang L."/>
            <person name="Thornton R."/>
            <person name="Coyle M."/>
            <person name="Francisco L."/>
            <person name="Jackson L."/>
            <person name="Javaid M."/>
            <person name="Korchina V."/>
            <person name="Kovar C."/>
            <person name="Mata R."/>
            <person name="Mathew T."/>
            <person name="Ngo R."/>
            <person name="Nguyen L."/>
            <person name="Nguyen N."/>
            <person name="Okwuonu G."/>
            <person name="Ongeri F."/>
            <person name="Pham C."/>
            <person name="Simmons D."/>
            <person name="Wilczek-Boney K."/>
            <person name="Hale W."/>
            <person name="Jakkamsetti A."/>
            <person name="Pham P."/>
            <person name="Ruth R."/>
            <person name="San Lucas F."/>
            <person name="Warren J."/>
            <person name="Zhang J."/>
            <person name="Zhao Z."/>
            <person name="Zhou C."/>
            <person name="Zhu D."/>
            <person name="Lee S."/>
            <person name="Bess C."/>
            <person name="Blankenburg K."/>
            <person name="Forbes L."/>
            <person name="Fu Q."/>
            <person name="Gubbala S."/>
            <person name="Hirani K."/>
            <person name="Jayaseelan J.C."/>
            <person name="Lara F."/>
            <person name="Munidasa M."/>
            <person name="Palculict T."/>
            <person name="Patil S."/>
            <person name="Pu L.-L."/>
            <person name="Saada N."/>
            <person name="Tang L."/>
            <person name="Weissenberger G."/>
            <person name="Zhu Y."/>
            <person name="Hemphill L."/>
            <person name="Shang Y."/>
            <person name="Youmans B."/>
            <person name="Ayvaz T."/>
            <person name="Ross M."/>
            <person name="Santibanez J."/>
            <person name="Aqrawi P."/>
            <person name="Gross S."/>
            <person name="Joshi V."/>
            <person name="Fowler G."/>
            <person name="Nazareth L."/>
            <person name="Reid J."/>
            <person name="Worley K."/>
            <person name="Petrosino J."/>
            <person name="Highlander S."/>
            <person name="Gibbs R."/>
        </authorList>
    </citation>
    <scope>NUCLEOTIDE SEQUENCE [LARGE SCALE GENOMIC DNA]</scope>
    <source>
        <strain evidence="2 3">ATCC 700821</strain>
    </source>
</reference>
<keyword evidence="1" id="KW-0472">Membrane</keyword>
<evidence type="ECO:0000313" key="3">
    <source>
        <dbReference type="Proteomes" id="UP000004123"/>
    </source>
</evidence>
<dbReference type="HOGENOM" id="CLU_3237804_0_0_10"/>
<protein>
    <submittedName>
        <fullName evidence="2">Uncharacterized protein</fullName>
    </submittedName>
</protein>
<gene>
    <name evidence="2" type="ORF">HMPREF9144_2438</name>
</gene>
<dbReference type="AlphaFoldDB" id="F9DL96"/>